<dbReference type="Gene3D" id="3.40.50.300">
    <property type="entry name" value="P-loop containing nucleotide triphosphate hydrolases"/>
    <property type="match status" value="1"/>
</dbReference>
<dbReference type="AlphaFoldDB" id="B1VA91"/>
<sequence>MIDIQKVSKSFINKTGFRTLALNNVSLKLPQKGLVFILGKSGSGKSTLLNLLGGLDSYDVGNINIKGHSTNNFQQKDLDSYRNGTVGFIFQDFNLIENMSVYENIALSLELQGKVPQNHLINNLLTKVEMTNFQNRKINELSGGQKQRVAIVRALIKNPEIILADEPTGNLDSETALQVLQILKELSQKHLVLIVSHDPENAYKFGDRVIEFKDGGIISDLSKTNNPTKKQKPQLTKGAVLTEEMIKLFQSQQKNPFKEDFEPTKEVFLDPKPAPFKQINSQLSLNKSFKIGANALKNKKVLLFFSIITLALVSFVFAVGLMFFVKINEIKKDIAESVQKDYYLTASQKEEIIQKEIKNLNEKIVKPILIVCPALTLIAFFLIYMYFNASIKLKKKEIGTLRALGAKGSTVSKIFFCEGYIYSSITSIFIVLFTIFGVCWFESKIEKNHNKSYFQIIIDFFSKSDSWILLSLQIFYVFALTFVAILLPIFKLSRKKPIDVLLNK</sequence>
<evidence type="ECO:0000313" key="12">
    <source>
        <dbReference type="EMBL" id="CAM11864.1"/>
    </source>
</evidence>
<evidence type="ECO:0000256" key="2">
    <source>
        <dbReference type="ARBA" id="ARBA00022448"/>
    </source>
</evidence>
<dbReference type="InterPro" id="IPR003838">
    <property type="entry name" value="ABC3_permease_C"/>
</dbReference>
<dbReference type="STRING" id="59748.PA0530"/>
<dbReference type="KEGG" id="pal:PA0530"/>
<dbReference type="SUPFAM" id="SSF52540">
    <property type="entry name" value="P-loop containing nucleoside triphosphate hydrolases"/>
    <property type="match status" value="1"/>
</dbReference>
<evidence type="ECO:0000256" key="1">
    <source>
        <dbReference type="ARBA" id="ARBA00004429"/>
    </source>
</evidence>
<dbReference type="PANTHER" id="PTHR42798:SF6">
    <property type="entry name" value="CELL DIVISION ATP-BINDING PROTEIN FTSE"/>
    <property type="match status" value="1"/>
</dbReference>
<proteinExistence type="inferred from homology"/>
<evidence type="ECO:0000313" key="13">
    <source>
        <dbReference type="Proteomes" id="UP000008323"/>
    </source>
</evidence>
<name>B1VA91_PHYAS</name>
<evidence type="ECO:0000256" key="9">
    <source>
        <dbReference type="ARBA" id="ARBA00038388"/>
    </source>
</evidence>
<evidence type="ECO:0000256" key="6">
    <source>
        <dbReference type="ARBA" id="ARBA00022840"/>
    </source>
</evidence>
<dbReference type="CDD" id="cd03255">
    <property type="entry name" value="ABC_MJ0796_LolCDE_FtsE"/>
    <property type="match status" value="1"/>
</dbReference>
<feature type="transmembrane region" description="Helical" evidence="10">
    <location>
        <begin position="467"/>
        <end position="490"/>
    </location>
</feature>
<keyword evidence="3" id="KW-1003">Cell membrane</keyword>
<evidence type="ECO:0000256" key="8">
    <source>
        <dbReference type="ARBA" id="ARBA00023136"/>
    </source>
</evidence>
<dbReference type="Proteomes" id="UP000008323">
    <property type="component" value="Chromosome"/>
</dbReference>
<dbReference type="InterPro" id="IPR003439">
    <property type="entry name" value="ABC_transporter-like_ATP-bd"/>
</dbReference>
<dbReference type="Pfam" id="PF02687">
    <property type="entry name" value="FtsX"/>
    <property type="match status" value="1"/>
</dbReference>
<feature type="transmembrane region" description="Helical" evidence="10">
    <location>
        <begin position="301"/>
        <end position="325"/>
    </location>
</feature>
<evidence type="ECO:0000256" key="5">
    <source>
        <dbReference type="ARBA" id="ARBA00022741"/>
    </source>
</evidence>
<gene>
    <name evidence="12" type="primary">phnL</name>
    <name evidence="12" type="ordered locus">PA0530</name>
</gene>
<evidence type="ECO:0000259" key="11">
    <source>
        <dbReference type="PROSITE" id="PS50893"/>
    </source>
</evidence>
<dbReference type="PANTHER" id="PTHR42798">
    <property type="entry name" value="LIPOPROTEIN-RELEASING SYSTEM ATP-BINDING PROTEIN LOLD"/>
    <property type="match status" value="1"/>
</dbReference>
<reference evidence="12 13" key="1">
    <citation type="journal article" date="2008" name="J. Bacteriol.">
        <title>Comparative genome analysis of 'Candidatus Phytoplasma australiense' (subgroup tuf-Australia I; rp-A) and 'Ca. Phytoplasma asteris' strains OY-M and AY-WB.</title>
        <authorList>
            <person name="Tran-Nguyen L.T."/>
            <person name="Kube M."/>
            <person name="Schneider B."/>
            <person name="Reinhardt R."/>
            <person name="Gibb K.S."/>
        </authorList>
    </citation>
    <scope>NUCLEOTIDE SEQUENCE [LARGE SCALE GENOMIC DNA]</scope>
</reference>
<evidence type="ECO:0000256" key="10">
    <source>
        <dbReference type="SAM" id="Phobius"/>
    </source>
</evidence>
<dbReference type="InterPro" id="IPR017871">
    <property type="entry name" value="ABC_transporter-like_CS"/>
</dbReference>
<feature type="transmembrane region" description="Helical" evidence="10">
    <location>
        <begin position="368"/>
        <end position="387"/>
    </location>
</feature>
<keyword evidence="5" id="KW-0547">Nucleotide-binding</keyword>
<feature type="transmembrane region" description="Helical" evidence="10">
    <location>
        <begin position="420"/>
        <end position="441"/>
    </location>
</feature>
<dbReference type="PROSITE" id="PS50893">
    <property type="entry name" value="ABC_TRANSPORTER_2"/>
    <property type="match status" value="1"/>
</dbReference>
<comment type="similarity">
    <text evidence="9">Belongs to the ABC transporter superfamily. Macrolide exporter (TC 3.A.1.122) family.</text>
</comment>
<dbReference type="Pfam" id="PF00005">
    <property type="entry name" value="ABC_tran"/>
    <property type="match status" value="1"/>
</dbReference>
<feature type="domain" description="ABC transporter" evidence="11">
    <location>
        <begin position="2"/>
        <end position="239"/>
    </location>
</feature>
<dbReference type="InterPro" id="IPR017911">
    <property type="entry name" value="MacB-like_ATP-bd"/>
</dbReference>
<keyword evidence="4 10" id="KW-0812">Transmembrane</keyword>
<dbReference type="GO" id="GO:0016887">
    <property type="term" value="F:ATP hydrolysis activity"/>
    <property type="evidence" value="ECO:0007669"/>
    <property type="project" value="InterPro"/>
</dbReference>
<dbReference type="SMART" id="SM00382">
    <property type="entry name" value="AAA"/>
    <property type="match status" value="1"/>
</dbReference>
<comment type="subcellular location">
    <subcellularLocation>
        <location evidence="1">Cell inner membrane</location>
        <topology evidence="1">Multi-pass membrane protein</topology>
    </subcellularLocation>
</comment>
<dbReference type="eggNOG" id="COG0577">
    <property type="taxonomic scope" value="Bacteria"/>
</dbReference>
<keyword evidence="6" id="KW-0067">ATP-binding</keyword>
<dbReference type="EMBL" id="AM422018">
    <property type="protein sequence ID" value="CAM11864.1"/>
    <property type="molecule type" value="Genomic_DNA"/>
</dbReference>
<accession>B1VA91</accession>
<evidence type="ECO:0000256" key="7">
    <source>
        <dbReference type="ARBA" id="ARBA00022989"/>
    </source>
</evidence>
<dbReference type="GO" id="GO:0005524">
    <property type="term" value="F:ATP binding"/>
    <property type="evidence" value="ECO:0007669"/>
    <property type="project" value="UniProtKB-KW"/>
</dbReference>
<keyword evidence="8 10" id="KW-0472">Membrane</keyword>
<dbReference type="InterPro" id="IPR003593">
    <property type="entry name" value="AAA+_ATPase"/>
</dbReference>
<keyword evidence="2" id="KW-0813">Transport</keyword>
<dbReference type="GO" id="GO:0005886">
    <property type="term" value="C:plasma membrane"/>
    <property type="evidence" value="ECO:0007669"/>
    <property type="project" value="UniProtKB-SubCell"/>
</dbReference>
<dbReference type="InterPro" id="IPR027417">
    <property type="entry name" value="P-loop_NTPase"/>
</dbReference>
<protein>
    <submittedName>
        <fullName evidence="12">ABC transporter, ATPase component</fullName>
    </submittedName>
</protein>
<keyword evidence="7 10" id="KW-1133">Transmembrane helix</keyword>
<organism evidence="12 13">
    <name type="scientific">Phytoplasma australiense</name>
    <dbReference type="NCBI Taxonomy" id="59748"/>
    <lineage>
        <taxon>Bacteria</taxon>
        <taxon>Bacillati</taxon>
        <taxon>Mycoplasmatota</taxon>
        <taxon>Mollicutes</taxon>
        <taxon>Acholeplasmatales</taxon>
        <taxon>Acholeplasmataceae</taxon>
        <taxon>Candidatus Phytoplasma</taxon>
        <taxon>16SrXII (Stolbur group)</taxon>
    </lineage>
</organism>
<evidence type="ECO:0000256" key="4">
    <source>
        <dbReference type="ARBA" id="ARBA00022692"/>
    </source>
</evidence>
<evidence type="ECO:0000256" key="3">
    <source>
        <dbReference type="ARBA" id="ARBA00022475"/>
    </source>
</evidence>
<dbReference type="eggNOG" id="COG1136">
    <property type="taxonomic scope" value="Bacteria"/>
</dbReference>
<dbReference type="PROSITE" id="PS00211">
    <property type="entry name" value="ABC_TRANSPORTER_1"/>
    <property type="match status" value="1"/>
</dbReference>